<dbReference type="Proteomes" id="UP000229098">
    <property type="component" value="Unassembled WGS sequence"/>
</dbReference>
<dbReference type="AlphaFoldDB" id="A0A2M8KWN4"/>
<dbReference type="Pfam" id="PF02599">
    <property type="entry name" value="CsrA"/>
    <property type="match status" value="1"/>
</dbReference>
<dbReference type="GO" id="GO:0006109">
    <property type="term" value="P:regulation of carbohydrate metabolic process"/>
    <property type="evidence" value="ECO:0007669"/>
    <property type="project" value="InterPro"/>
</dbReference>
<dbReference type="GO" id="GO:0003723">
    <property type="term" value="F:RNA binding"/>
    <property type="evidence" value="ECO:0007669"/>
    <property type="project" value="InterPro"/>
</dbReference>
<feature type="compositionally biased region" description="Basic residues" evidence="1">
    <location>
        <begin position="98"/>
        <end position="111"/>
    </location>
</feature>
<reference evidence="3" key="1">
    <citation type="submission" date="2017-09" db="EMBL/GenBank/DDBJ databases">
        <title>Depth-based differentiation of microbial function through sediment-hosted aquifers and enrichment of novel symbionts in the deep terrestrial subsurface.</title>
        <authorList>
            <person name="Probst A.J."/>
            <person name="Ladd B."/>
            <person name="Jarett J.K."/>
            <person name="Geller-Mcgrath D.E."/>
            <person name="Sieber C.M.K."/>
            <person name="Emerson J.B."/>
            <person name="Anantharaman K."/>
            <person name="Thomas B.C."/>
            <person name="Malmstrom R."/>
            <person name="Stieglmeier M."/>
            <person name="Klingl A."/>
            <person name="Woyke T."/>
            <person name="Ryan C.M."/>
            <person name="Banfield J.F."/>
        </authorList>
    </citation>
    <scope>NUCLEOTIDE SEQUENCE [LARGE SCALE GENOMIC DNA]</scope>
</reference>
<evidence type="ECO:0008006" key="4">
    <source>
        <dbReference type="Google" id="ProtNLM"/>
    </source>
</evidence>
<accession>A0A2M8KWN4</accession>
<protein>
    <recommendedName>
        <fullName evidence="4">Carbon storage regulator</fullName>
    </recommendedName>
</protein>
<sequence>MLKFYWFILCNVKGVYVVLLTVSVGKPITVGNDIILKIISKRSNAILCSISISRWTHQSWVALGSKEYITDNIYIRPLSTEKNEVRMGIKAPAEKNIRRQHSRKKDRKNRR</sequence>
<comment type="caution">
    <text evidence="2">The sequence shown here is derived from an EMBL/GenBank/DDBJ whole genome shotgun (WGS) entry which is preliminary data.</text>
</comment>
<evidence type="ECO:0000313" key="2">
    <source>
        <dbReference type="EMBL" id="PJE64283.1"/>
    </source>
</evidence>
<gene>
    <name evidence="2" type="ORF">COU90_02410</name>
</gene>
<dbReference type="SUPFAM" id="SSF117130">
    <property type="entry name" value="CsrA-like"/>
    <property type="match status" value="1"/>
</dbReference>
<evidence type="ECO:0000313" key="3">
    <source>
        <dbReference type="Proteomes" id="UP000229098"/>
    </source>
</evidence>
<name>A0A2M8KWN4_9BACT</name>
<dbReference type="Gene3D" id="2.60.40.4380">
    <property type="entry name" value="Translational regulator CsrA"/>
    <property type="match status" value="1"/>
</dbReference>
<dbReference type="EMBL" id="PFEF01000006">
    <property type="protein sequence ID" value="PJE64283.1"/>
    <property type="molecule type" value="Genomic_DNA"/>
</dbReference>
<feature type="region of interest" description="Disordered" evidence="1">
    <location>
        <begin position="89"/>
        <end position="111"/>
    </location>
</feature>
<organism evidence="2 3">
    <name type="scientific">Candidatus Ryanbacteria bacterium CG10_big_fil_rev_8_21_14_0_10_43_42</name>
    <dbReference type="NCBI Taxonomy" id="1974864"/>
    <lineage>
        <taxon>Bacteria</taxon>
        <taxon>Candidatus Ryaniibacteriota</taxon>
    </lineage>
</organism>
<proteinExistence type="predicted"/>
<dbReference type="InterPro" id="IPR036107">
    <property type="entry name" value="CsrA_sf"/>
</dbReference>
<evidence type="ECO:0000256" key="1">
    <source>
        <dbReference type="SAM" id="MobiDB-lite"/>
    </source>
</evidence>
<dbReference type="GO" id="GO:0006402">
    <property type="term" value="P:mRNA catabolic process"/>
    <property type="evidence" value="ECO:0007669"/>
    <property type="project" value="InterPro"/>
</dbReference>
<dbReference type="InterPro" id="IPR003751">
    <property type="entry name" value="CsrA"/>
</dbReference>